<protein>
    <submittedName>
        <fullName evidence="3">Aste57867_12110 protein</fullName>
    </submittedName>
</protein>
<name>A0A485KVH6_9STRA</name>
<evidence type="ECO:0000313" key="3">
    <source>
        <dbReference type="EMBL" id="VFT88964.1"/>
    </source>
</evidence>
<keyword evidence="4" id="KW-1185">Reference proteome</keyword>
<dbReference type="Proteomes" id="UP000332933">
    <property type="component" value="Unassembled WGS sequence"/>
</dbReference>
<dbReference type="SUPFAM" id="SSF46689">
    <property type="entry name" value="Homeodomain-like"/>
    <property type="match status" value="1"/>
</dbReference>
<dbReference type="Pfam" id="PF24964">
    <property type="entry name" value="DUF7769"/>
    <property type="match status" value="1"/>
</dbReference>
<sequence>MNPIPRGTRELSEELKIDVVKLLQMSLKDGILTRGAMLSTATLFQVSRATVRKIWRNINCGNLKSKKAGRVGRKPRYTAEEIKAVVQDVHEEQRSTIRNIAESSGLSLAIVSRNLKNGTIERHTTRLKPLLTETNKLQLLTFRGAHANIRREDVMELANVVGAAEAVPTQIPARAADFSPRPFSLLRATAVPALYKNPTFLT</sequence>
<evidence type="ECO:0000313" key="4">
    <source>
        <dbReference type="Proteomes" id="UP000332933"/>
    </source>
</evidence>
<dbReference type="EMBL" id="VJMH01005340">
    <property type="protein sequence ID" value="KAF0697190.1"/>
    <property type="molecule type" value="Genomic_DNA"/>
</dbReference>
<proteinExistence type="predicted"/>
<dbReference type="AlphaFoldDB" id="A0A485KVH6"/>
<dbReference type="PANTHER" id="PTHR33889:SF7">
    <property type="entry name" value="OS04G0681850 PROTEIN"/>
    <property type="match status" value="1"/>
</dbReference>
<dbReference type="PANTHER" id="PTHR33889">
    <property type="entry name" value="OS04G0681850 PROTEIN"/>
    <property type="match status" value="1"/>
</dbReference>
<feature type="domain" description="DUF7769" evidence="1">
    <location>
        <begin position="12"/>
        <end position="57"/>
    </location>
</feature>
<dbReference type="InterPro" id="IPR056671">
    <property type="entry name" value="DUF7769"/>
</dbReference>
<reference evidence="2" key="2">
    <citation type="submission" date="2019-06" db="EMBL/GenBank/DDBJ databases">
        <title>Genomics analysis of Aphanomyces spp. identifies a new class of oomycete effector associated with host adaptation.</title>
        <authorList>
            <person name="Gaulin E."/>
        </authorList>
    </citation>
    <scope>NUCLEOTIDE SEQUENCE</scope>
    <source>
        <strain evidence="2">CBS 578.67</strain>
    </source>
</reference>
<evidence type="ECO:0000259" key="1">
    <source>
        <dbReference type="Pfam" id="PF24964"/>
    </source>
</evidence>
<evidence type="ECO:0000313" key="2">
    <source>
        <dbReference type="EMBL" id="KAF0697190.1"/>
    </source>
</evidence>
<dbReference type="EMBL" id="CAADRA010005361">
    <property type="protein sequence ID" value="VFT88964.1"/>
    <property type="molecule type" value="Genomic_DNA"/>
</dbReference>
<gene>
    <name evidence="3" type="primary">Aste57867_12110</name>
    <name evidence="2" type="ORF">As57867_012065</name>
    <name evidence="3" type="ORF">ASTE57867_12110</name>
</gene>
<accession>A0A485KVH6</accession>
<organism evidence="3 4">
    <name type="scientific">Aphanomyces stellatus</name>
    <dbReference type="NCBI Taxonomy" id="120398"/>
    <lineage>
        <taxon>Eukaryota</taxon>
        <taxon>Sar</taxon>
        <taxon>Stramenopiles</taxon>
        <taxon>Oomycota</taxon>
        <taxon>Saprolegniomycetes</taxon>
        <taxon>Saprolegniales</taxon>
        <taxon>Verrucalvaceae</taxon>
        <taxon>Aphanomyces</taxon>
    </lineage>
</organism>
<dbReference type="InterPro" id="IPR009057">
    <property type="entry name" value="Homeodomain-like_sf"/>
</dbReference>
<reference evidence="3 4" key="1">
    <citation type="submission" date="2019-03" db="EMBL/GenBank/DDBJ databases">
        <authorList>
            <person name="Gaulin E."/>
            <person name="Dumas B."/>
        </authorList>
    </citation>
    <scope>NUCLEOTIDE SEQUENCE [LARGE SCALE GENOMIC DNA]</scope>
    <source>
        <strain evidence="3">CBS 568.67</strain>
    </source>
</reference>